<dbReference type="Gene3D" id="3.10.180.10">
    <property type="entry name" value="2,3-Dihydroxybiphenyl 1,2-Dioxygenase, domain 1"/>
    <property type="match status" value="1"/>
</dbReference>
<dbReference type="GO" id="GO:0051213">
    <property type="term" value="F:dioxygenase activity"/>
    <property type="evidence" value="ECO:0007669"/>
    <property type="project" value="UniProtKB-KW"/>
</dbReference>
<dbReference type="Proteomes" id="UP000007962">
    <property type="component" value="Chromosome"/>
</dbReference>
<dbReference type="InterPro" id="IPR004360">
    <property type="entry name" value="Glyas_Fos-R_dOase_dom"/>
</dbReference>
<evidence type="ECO:0000313" key="2">
    <source>
        <dbReference type="EMBL" id="ACQ82144.1"/>
    </source>
</evidence>
<dbReference type="InterPro" id="IPR037523">
    <property type="entry name" value="VOC_core"/>
</dbReference>
<keyword evidence="3" id="KW-1185">Reference proteome</keyword>
<protein>
    <submittedName>
        <fullName evidence="2">Glyoxalase/bleomycin resistance protein/dioxygenase</fullName>
    </submittedName>
</protein>
<dbReference type="KEGG" id="bcv:Bcav_3902"/>
<dbReference type="PROSITE" id="PS51819">
    <property type="entry name" value="VOC"/>
    <property type="match status" value="1"/>
</dbReference>
<keyword evidence="2" id="KW-0223">Dioxygenase</keyword>
<dbReference type="AlphaFoldDB" id="C5C4M0"/>
<dbReference type="STRING" id="471853.Bcav_3902"/>
<evidence type="ECO:0000259" key="1">
    <source>
        <dbReference type="PROSITE" id="PS51819"/>
    </source>
</evidence>
<dbReference type="OrthoDB" id="9798430at2"/>
<name>C5C4M0_BEUC1</name>
<proteinExistence type="predicted"/>
<dbReference type="HOGENOM" id="CLU_1904558_0_0_11"/>
<organism evidence="2 3">
    <name type="scientific">Beutenbergia cavernae (strain ATCC BAA-8 / DSM 12333 / CCUG 43141 / JCM 11478 / NBRC 16432 / NCIMB 13614 / HKI 0122)</name>
    <dbReference type="NCBI Taxonomy" id="471853"/>
    <lineage>
        <taxon>Bacteria</taxon>
        <taxon>Bacillati</taxon>
        <taxon>Actinomycetota</taxon>
        <taxon>Actinomycetes</taxon>
        <taxon>Micrococcales</taxon>
        <taxon>Beutenbergiaceae</taxon>
        <taxon>Beutenbergia</taxon>
    </lineage>
</organism>
<dbReference type="PANTHER" id="PTHR36503">
    <property type="entry name" value="BLR2520 PROTEIN"/>
    <property type="match status" value="1"/>
</dbReference>
<dbReference type="RefSeq" id="WP_015884381.1">
    <property type="nucleotide sequence ID" value="NC_012669.1"/>
</dbReference>
<keyword evidence="2" id="KW-0560">Oxidoreductase</keyword>
<accession>C5C4M0</accession>
<dbReference type="SUPFAM" id="SSF54593">
    <property type="entry name" value="Glyoxalase/Bleomycin resistance protein/Dihydroxybiphenyl dioxygenase"/>
    <property type="match status" value="1"/>
</dbReference>
<dbReference type="Pfam" id="PF00903">
    <property type="entry name" value="Glyoxalase"/>
    <property type="match status" value="1"/>
</dbReference>
<evidence type="ECO:0000313" key="3">
    <source>
        <dbReference type="Proteomes" id="UP000007962"/>
    </source>
</evidence>
<dbReference type="InterPro" id="IPR029068">
    <property type="entry name" value="Glyas_Bleomycin-R_OHBP_Dase"/>
</dbReference>
<reference evidence="2 3" key="1">
    <citation type="journal article" date="2009" name="Stand. Genomic Sci.">
        <title>Complete genome sequence of Beutenbergia cavernae type strain (HKI 0122).</title>
        <authorList>
            <person name="Land M."/>
            <person name="Pukall R."/>
            <person name="Abt B."/>
            <person name="Goker M."/>
            <person name="Rohde M."/>
            <person name="Glavina Del Rio T."/>
            <person name="Tice H."/>
            <person name="Copeland A."/>
            <person name="Cheng J.F."/>
            <person name="Lucas S."/>
            <person name="Chen F."/>
            <person name="Nolan M."/>
            <person name="Bruce D."/>
            <person name="Goodwin L."/>
            <person name="Pitluck S."/>
            <person name="Ivanova N."/>
            <person name="Mavromatis K."/>
            <person name="Ovchinnikova G."/>
            <person name="Pati A."/>
            <person name="Chen A."/>
            <person name="Palaniappan K."/>
            <person name="Hauser L."/>
            <person name="Chang Y.J."/>
            <person name="Jefferies C.C."/>
            <person name="Saunders E."/>
            <person name="Brettin T."/>
            <person name="Detter J.C."/>
            <person name="Han C."/>
            <person name="Chain P."/>
            <person name="Bristow J."/>
            <person name="Eisen J.A."/>
            <person name="Markowitz V."/>
            <person name="Hugenholtz P."/>
            <person name="Kyrpides N.C."/>
            <person name="Klenk H.P."/>
            <person name="Lapidus A."/>
        </authorList>
    </citation>
    <scope>NUCLEOTIDE SEQUENCE [LARGE SCALE GENOMIC DNA]</scope>
    <source>
        <strain evidence="3">ATCC BAA-8 / DSM 12333 / NBRC 16432</strain>
    </source>
</reference>
<gene>
    <name evidence="2" type="ordered locus">Bcav_3902</name>
</gene>
<sequence length="138" mass="14483">MAASLGTVTIALPIADRRSAMEFYQEALGLDPFGDPADDGVPEPLQFRLAPRTVLMLVPTDGFGWVLGGRGVAEPGASEVVLSVAVETEAAVAALVERVRAAGGAVVSEPERLPWGYSATWADLDGHLWQVLVEPSEG</sequence>
<dbReference type="eggNOG" id="COG0346">
    <property type="taxonomic scope" value="Bacteria"/>
</dbReference>
<dbReference type="EMBL" id="CP001618">
    <property type="protein sequence ID" value="ACQ82144.1"/>
    <property type="molecule type" value="Genomic_DNA"/>
</dbReference>
<feature type="domain" description="VOC" evidence="1">
    <location>
        <begin position="4"/>
        <end position="134"/>
    </location>
</feature>
<dbReference type="PANTHER" id="PTHR36503:SF1">
    <property type="entry name" value="BLR2520 PROTEIN"/>
    <property type="match status" value="1"/>
</dbReference>